<comment type="caution">
    <text evidence="6">The sequence shown here is derived from an EMBL/GenBank/DDBJ whole genome shotgun (WGS) entry which is preliminary data.</text>
</comment>
<evidence type="ECO:0000313" key="7">
    <source>
        <dbReference type="Proteomes" id="UP000604475"/>
    </source>
</evidence>
<feature type="signal peptide" evidence="4">
    <location>
        <begin position="1"/>
        <end position="23"/>
    </location>
</feature>
<dbReference type="CDD" id="cd00110">
    <property type="entry name" value="LamG"/>
    <property type="match status" value="1"/>
</dbReference>
<keyword evidence="1 4" id="KW-0732">Signal</keyword>
<dbReference type="EMBL" id="JAEACQ010000254">
    <property type="protein sequence ID" value="MBL7630728.1"/>
    <property type="molecule type" value="Genomic_DNA"/>
</dbReference>
<dbReference type="Pfam" id="PF13385">
    <property type="entry name" value="Laminin_G_3"/>
    <property type="match status" value="1"/>
</dbReference>
<sequence>MTTPTAPAPANVPAALNVAAALAAAGFTPQVIANALLDASVYPSLTATELARVLCDRRVAPTLDAAALTAVLTGTNRYQPDAVRAAVDAVFPPPPVTAPPSNTAFAVSGAGYLAANPAAAYNFGAGDFTVEAALRATGPGTVVARKGTAGGAGNGGFLVVARPGGSLKFATDSGFGFFEITTPSSAVLDGQWHHVAAVRSGTSLVLYVDGQQVGATTNGNAAPPLNVNNSLSLTVGTTEQSQEQFRALTGQVAEVRLWNGARSATQIRQSMWTRVPAGTAGLVGRWSGEFGRPVDLSATRNATRIAGTVTTVAGPPAIAPTNPVSPYVGAYDLTVRGTAGAWSALGTLCLFPDGTTALNDRVVSGAVLRDTSLTWPADGAVAAGAGTVTFQPTGQDPRFWPTPQTAGPVLQGTYQPPGGAVTDVRGQRRP</sequence>
<dbReference type="RefSeq" id="WP_203003133.1">
    <property type="nucleotide sequence ID" value="NZ_JADWYU010000145.1"/>
</dbReference>
<dbReference type="InterPro" id="IPR006558">
    <property type="entry name" value="LamG-like"/>
</dbReference>
<protein>
    <submittedName>
        <fullName evidence="6">LamG domain-containing protein</fullName>
    </submittedName>
</protein>
<evidence type="ECO:0000256" key="2">
    <source>
        <dbReference type="ARBA" id="ARBA00023157"/>
    </source>
</evidence>
<evidence type="ECO:0000259" key="5">
    <source>
        <dbReference type="PROSITE" id="PS50025"/>
    </source>
</evidence>
<evidence type="ECO:0000256" key="4">
    <source>
        <dbReference type="SAM" id="SignalP"/>
    </source>
</evidence>
<evidence type="ECO:0000313" key="6">
    <source>
        <dbReference type="EMBL" id="MBL7630728.1"/>
    </source>
</evidence>
<dbReference type="SMART" id="SM00560">
    <property type="entry name" value="LamGL"/>
    <property type="match status" value="1"/>
</dbReference>
<evidence type="ECO:0000256" key="3">
    <source>
        <dbReference type="SAM" id="MobiDB-lite"/>
    </source>
</evidence>
<keyword evidence="7" id="KW-1185">Reference proteome</keyword>
<reference evidence="6" key="1">
    <citation type="submission" date="2020-12" db="EMBL/GenBank/DDBJ databases">
        <title>Genomic characterization of non-nitrogen-fixing Frankia strains.</title>
        <authorList>
            <person name="Carlos-Shanley C."/>
            <person name="Guerra T."/>
            <person name="Hahn D."/>
        </authorList>
    </citation>
    <scope>NUCLEOTIDE SEQUENCE</scope>
    <source>
        <strain evidence="6">CN6</strain>
    </source>
</reference>
<proteinExistence type="predicted"/>
<dbReference type="InterPro" id="IPR001791">
    <property type="entry name" value="Laminin_G"/>
</dbReference>
<dbReference type="InterPro" id="IPR013320">
    <property type="entry name" value="ConA-like_dom_sf"/>
</dbReference>
<keyword evidence="2" id="KW-1015">Disulfide bond</keyword>
<organism evidence="6 7">
    <name type="scientific">Frankia nepalensis</name>
    <dbReference type="NCBI Taxonomy" id="1836974"/>
    <lineage>
        <taxon>Bacteria</taxon>
        <taxon>Bacillati</taxon>
        <taxon>Actinomycetota</taxon>
        <taxon>Actinomycetes</taxon>
        <taxon>Frankiales</taxon>
        <taxon>Frankiaceae</taxon>
        <taxon>Frankia</taxon>
    </lineage>
</organism>
<name>A0A937RQC9_9ACTN</name>
<dbReference type="Proteomes" id="UP000604475">
    <property type="component" value="Unassembled WGS sequence"/>
</dbReference>
<dbReference type="SUPFAM" id="SSF49899">
    <property type="entry name" value="Concanavalin A-like lectins/glucanases"/>
    <property type="match status" value="1"/>
</dbReference>
<feature type="region of interest" description="Disordered" evidence="3">
    <location>
        <begin position="392"/>
        <end position="430"/>
    </location>
</feature>
<dbReference type="SMART" id="SM00282">
    <property type="entry name" value="LamG"/>
    <property type="match status" value="1"/>
</dbReference>
<evidence type="ECO:0000256" key="1">
    <source>
        <dbReference type="ARBA" id="ARBA00022729"/>
    </source>
</evidence>
<feature type="domain" description="Laminin G" evidence="5">
    <location>
        <begin position="102"/>
        <end position="279"/>
    </location>
</feature>
<dbReference type="Gene3D" id="2.60.120.200">
    <property type="match status" value="1"/>
</dbReference>
<dbReference type="AlphaFoldDB" id="A0A937RQC9"/>
<feature type="chain" id="PRO_5039308014" evidence="4">
    <location>
        <begin position="24"/>
        <end position="430"/>
    </location>
</feature>
<dbReference type="PROSITE" id="PS50025">
    <property type="entry name" value="LAM_G_DOMAIN"/>
    <property type="match status" value="1"/>
</dbReference>
<gene>
    <name evidence="6" type="ORF">I7412_26930</name>
</gene>
<accession>A0A937RQC9</accession>